<proteinExistence type="inferred from homology"/>
<gene>
    <name evidence="5" type="ORF">E0702_04620</name>
</gene>
<accession>A0ABY2D9H5</accession>
<reference evidence="5 6" key="1">
    <citation type="submission" date="2019-03" db="EMBL/GenBank/DDBJ databases">
        <title>Halomonas marinisediminis sp. nov., a moderately halophilic bacterium isolated from the Bohai Gulf.</title>
        <authorList>
            <person name="Ji X."/>
        </authorList>
    </citation>
    <scope>NUCLEOTIDE SEQUENCE [LARGE SCALE GENOMIC DNA]</scope>
    <source>
        <strain evidence="5 6">204</strain>
    </source>
</reference>
<dbReference type="Gene3D" id="1.10.287.470">
    <property type="entry name" value="Helix hairpin bin"/>
    <property type="match status" value="1"/>
</dbReference>
<dbReference type="InterPro" id="IPR006143">
    <property type="entry name" value="RND_pump_MFP"/>
</dbReference>
<evidence type="ECO:0000259" key="4">
    <source>
        <dbReference type="Pfam" id="PF25954"/>
    </source>
</evidence>
<evidence type="ECO:0000313" key="6">
    <source>
        <dbReference type="Proteomes" id="UP000294823"/>
    </source>
</evidence>
<dbReference type="PANTHER" id="PTHR30469:SF29">
    <property type="entry name" value="BLR2860 PROTEIN"/>
    <property type="match status" value="1"/>
</dbReference>
<evidence type="ECO:0000256" key="2">
    <source>
        <dbReference type="SAM" id="MobiDB-lite"/>
    </source>
</evidence>
<dbReference type="PANTHER" id="PTHR30469">
    <property type="entry name" value="MULTIDRUG RESISTANCE PROTEIN MDTA"/>
    <property type="match status" value="1"/>
</dbReference>
<evidence type="ECO:0000313" key="5">
    <source>
        <dbReference type="EMBL" id="TDB04345.1"/>
    </source>
</evidence>
<dbReference type="Gene3D" id="2.40.50.100">
    <property type="match status" value="1"/>
</dbReference>
<dbReference type="InterPro" id="IPR058625">
    <property type="entry name" value="MdtA-like_BSH"/>
</dbReference>
<comment type="similarity">
    <text evidence="1">Belongs to the membrane fusion protein (MFP) (TC 8.A.1) family.</text>
</comment>
<comment type="caution">
    <text evidence="5">The sequence shown here is derived from an EMBL/GenBank/DDBJ whole genome shotgun (WGS) entry which is preliminary data.</text>
</comment>
<organism evidence="5 6">
    <name type="scientific">Halomonas marinisediminis</name>
    <dbReference type="NCBI Taxonomy" id="2546095"/>
    <lineage>
        <taxon>Bacteria</taxon>
        <taxon>Pseudomonadati</taxon>
        <taxon>Pseudomonadota</taxon>
        <taxon>Gammaproteobacteria</taxon>
        <taxon>Oceanospirillales</taxon>
        <taxon>Halomonadaceae</taxon>
        <taxon>Halomonas</taxon>
    </lineage>
</organism>
<feature type="region of interest" description="Disordered" evidence="2">
    <location>
        <begin position="352"/>
        <end position="376"/>
    </location>
</feature>
<dbReference type="EMBL" id="SLTR01000004">
    <property type="protein sequence ID" value="TDB04345.1"/>
    <property type="molecule type" value="Genomic_DNA"/>
</dbReference>
<name>A0ABY2D9H5_9GAMM</name>
<dbReference type="Gene3D" id="2.40.30.170">
    <property type="match status" value="1"/>
</dbReference>
<dbReference type="SUPFAM" id="SSF111369">
    <property type="entry name" value="HlyD-like secretion proteins"/>
    <property type="match status" value="1"/>
</dbReference>
<evidence type="ECO:0000256" key="1">
    <source>
        <dbReference type="ARBA" id="ARBA00009477"/>
    </source>
</evidence>
<dbReference type="RefSeq" id="WP_132041812.1">
    <property type="nucleotide sequence ID" value="NZ_SLTR01000004.1"/>
</dbReference>
<feature type="domain" description="CusB-like beta-barrel" evidence="4">
    <location>
        <begin position="212"/>
        <end position="280"/>
    </location>
</feature>
<evidence type="ECO:0000259" key="3">
    <source>
        <dbReference type="Pfam" id="PF25917"/>
    </source>
</evidence>
<dbReference type="NCBIfam" id="TIGR01730">
    <property type="entry name" value="RND_mfp"/>
    <property type="match status" value="1"/>
</dbReference>
<keyword evidence="6" id="KW-1185">Reference proteome</keyword>
<dbReference type="Pfam" id="PF25954">
    <property type="entry name" value="Beta-barrel_RND_2"/>
    <property type="match status" value="1"/>
</dbReference>
<dbReference type="Proteomes" id="UP000294823">
    <property type="component" value="Unassembled WGS sequence"/>
</dbReference>
<dbReference type="InterPro" id="IPR058792">
    <property type="entry name" value="Beta-barrel_RND_2"/>
</dbReference>
<protein>
    <submittedName>
        <fullName evidence="5">Efflux RND transporter periplasmic adaptor subunit</fullName>
    </submittedName>
</protein>
<dbReference type="Pfam" id="PF25917">
    <property type="entry name" value="BSH_RND"/>
    <property type="match status" value="1"/>
</dbReference>
<sequence>MPRDRLPPLPALLAIGLVILLLAWLLLGDIQGFRDAPPEPPSAAEADAEPPRVEVALREAETHAPTLVLQGELEAHRTLELRARHTGRVAALPVAEGSSVEAGELLLEQAQEELPARLAQAEDALTLARAELAGADSLRQRGLISRTDYLRLKANVSAAAAELAVLRRQRDDTRLTAPFSGTLDRLDVEPGELLQAGEHWGRLVDDSRLTAVASAPQQDALALEAGQPAELRLLDGSRLSGEVSMVARRADEATRSFRVEVNADNPEGRRLAGASATLAITLPERRVHRLSPALLALNPDGELAVKHLDADNRVVQTPVTLVDADLESARVAGLPDTVRLITLGAGMVEVGEPVTPVTPDASEGNGEKPTSGTRNR</sequence>
<feature type="domain" description="Multidrug resistance protein MdtA-like barrel-sandwich hybrid" evidence="3">
    <location>
        <begin position="77"/>
        <end position="201"/>
    </location>
</feature>